<evidence type="ECO:0000313" key="2">
    <source>
        <dbReference type="Proteomes" id="UP000076407"/>
    </source>
</evidence>
<sequence>MLIADFHLDYCYLIGCCCCCYSDLDSDCLFADFDLGSDCSIG</sequence>
<protein>
    <submittedName>
        <fullName evidence="1">Uncharacterized protein</fullName>
    </submittedName>
</protein>
<dbReference type="EnsemblMetazoa" id="AQUA014945-RA">
    <property type="protein sequence ID" value="AQUA014945-PA"/>
    <property type="gene ID" value="AQUA014945"/>
</dbReference>
<dbReference type="Proteomes" id="UP000076407">
    <property type="component" value="Unassembled WGS sequence"/>
</dbReference>
<organism evidence="1 2">
    <name type="scientific">Anopheles quadriannulatus</name>
    <name type="common">Mosquito</name>
    <dbReference type="NCBI Taxonomy" id="34691"/>
    <lineage>
        <taxon>Eukaryota</taxon>
        <taxon>Metazoa</taxon>
        <taxon>Ecdysozoa</taxon>
        <taxon>Arthropoda</taxon>
        <taxon>Hexapoda</taxon>
        <taxon>Insecta</taxon>
        <taxon>Pterygota</taxon>
        <taxon>Neoptera</taxon>
        <taxon>Endopterygota</taxon>
        <taxon>Diptera</taxon>
        <taxon>Nematocera</taxon>
        <taxon>Culicoidea</taxon>
        <taxon>Culicidae</taxon>
        <taxon>Anophelinae</taxon>
        <taxon>Anopheles</taxon>
    </lineage>
</organism>
<name>A0A182XSZ2_ANOQN</name>
<dbReference type="AlphaFoldDB" id="A0A182XSZ2"/>
<evidence type="ECO:0000313" key="1">
    <source>
        <dbReference type="EnsemblMetazoa" id="AQUA014945-PA"/>
    </source>
</evidence>
<keyword evidence="2" id="KW-1185">Reference proteome</keyword>
<reference evidence="1" key="1">
    <citation type="submission" date="2020-05" db="UniProtKB">
        <authorList>
            <consortium name="EnsemblMetazoa"/>
        </authorList>
    </citation>
    <scope>IDENTIFICATION</scope>
    <source>
        <strain evidence="1">SANGQUA</strain>
    </source>
</reference>
<accession>A0A182XSZ2</accession>
<proteinExistence type="predicted"/>